<dbReference type="AlphaFoldDB" id="A0A8T0HRT1"/>
<reference evidence="2" key="1">
    <citation type="submission" date="2020-06" db="EMBL/GenBank/DDBJ databases">
        <title>WGS assembly of Ceratodon purpureus strain R40.</title>
        <authorList>
            <person name="Carey S.B."/>
            <person name="Jenkins J."/>
            <person name="Shu S."/>
            <person name="Lovell J.T."/>
            <person name="Sreedasyam A."/>
            <person name="Maumus F."/>
            <person name="Tiley G.P."/>
            <person name="Fernandez-Pozo N."/>
            <person name="Barry K."/>
            <person name="Chen C."/>
            <person name="Wang M."/>
            <person name="Lipzen A."/>
            <person name="Daum C."/>
            <person name="Saski C.A."/>
            <person name="Payton A.C."/>
            <person name="Mcbreen J.C."/>
            <person name="Conrad R.E."/>
            <person name="Kollar L.M."/>
            <person name="Olsson S."/>
            <person name="Huttunen S."/>
            <person name="Landis J.B."/>
            <person name="Wickett N.J."/>
            <person name="Johnson M.G."/>
            <person name="Rensing S.A."/>
            <person name="Grimwood J."/>
            <person name="Schmutz J."/>
            <person name="Mcdaniel S.F."/>
        </authorList>
    </citation>
    <scope>NUCLEOTIDE SEQUENCE</scope>
    <source>
        <strain evidence="2">R40</strain>
    </source>
</reference>
<feature type="transmembrane region" description="Helical" evidence="1">
    <location>
        <begin position="88"/>
        <end position="113"/>
    </location>
</feature>
<evidence type="ECO:0000256" key="1">
    <source>
        <dbReference type="SAM" id="Phobius"/>
    </source>
</evidence>
<keyword evidence="1" id="KW-1133">Transmembrane helix</keyword>
<dbReference type="EMBL" id="CM026426">
    <property type="protein sequence ID" value="KAG0573672.1"/>
    <property type="molecule type" value="Genomic_DNA"/>
</dbReference>
<name>A0A8T0HRT1_CERPU</name>
<keyword evidence="1" id="KW-0812">Transmembrane</keyword>
<proteinExistence type="predicted"/>
<evidence type="ECO:0000313" key="2">
    <source>
        <dbReference type="EMBL" id="KAG0573672.1"/>
    </source>
</evidence>
<keyword evidence="3" id="KW-1185">Reference proteome</keyword>
<protein>
    <submittedName>
        <fullName evidence="2">Uncharacterized protein</fullName>
    </submittedName>
</protein>
<gene>
    <name evidence="2" type="ORF">KC19_VG199200</name>
</gene>
<keyword evidence="1" id="KW-0472">Membrane</keyword>
<dbReference type="Proteomes" id="UP000822688">
    <property type="component" value="Chromosome V"/>
</dbReference>
<evidence type="ECO:0000313" key="3">
    <source>
        <dbReference type="Proteomes" id="UP000822688"/>
    </source>
</evidence>
<comment type="caution">
    <text evidence="2">The sequence shown here is derived from an EMBL/GenBank/DDBJ whole genome shotgun (WGS) entry which is preliminary data.</text>
</comment>
<organism evidence="2 3">
    <name type="scientific">Ceratodon purpureus</name>
    <name type="common">Fire moss</name>
    <name type="synonym">Dicranum purpureum</name>
    <dbReference type="NCBI Taxonomy" id="3225"/>
    <lineage>
        <taxon>Eukaryota</taxon>
        <taxon>Viridiplantae</taxon>
        <taxon>Streptophyta</taxon>
        <taxon>Embryophyta</taxon>
        <taxon>Bryophyta</taxon>
        <taxon>Bryophytina</taxon>
        <taxon>Bryopsida</taxon>
        <taxon>Dicranidae</taxon>
        <taxon>Pseudoditrichales</taxon>
        <taxon>Ditrichaceae</taxon>
        <taxon>Ceratodon</taxon>
    </lineage>
</organism>
<accession>A0A8T0HRT1</accession>
<sequence>MAGMLSKLGSSSHWSVSENSSLVAPRHSHLYQLTHSLTHIHSHSHALAPTSDAYTYTIYQSYQFISITSLSLLHSSDWLPSGSLLVSLLVHIRFLFGFPFGFHCGSVWLWWILRGQKVEEW</sequence>